<dbReference type="GO" id="GO:0005829">
    <property type="term" value="C:cytosol"/>
    <property type="evidence" value="ECO:0007669"/>
    <property type="project" value="TreeGrafter"/>
</dbReference>
<evidence type="ECO:0000256" key="1">
    <source>
        <dbReference type="ARBA" id="ARBA00022741"/>
    </source>
</evidence>
<dbReference type="Pfam" id="PF10609">
    <property type="entry name" value="ParA"/>
    <property type="match status" value="1"/>
</dbReference>
<protein>
    <submittedName>
        <fullName evidence="3">Septum site-determining protein MinD</fullName>
    </submittedName>
</protein>
<keyword evidence="2" id="KW-0067">ATP-binding</keyword>
<evidence type="ECO:0000313" key="3">
    <source>
        <dbReference type="EMBL" id="SDQ18582.1"/>
    </source>
</evidence>
<reference evidence="4" key="1">
    <citation type="submission" date="2016-10" db="EMBL/GenBank/DDBJ databases">
        <authorList>
            <person name="Varghese N."/>
            <person name="Submissions S."/>
        </authorList>
    </citation>
    <scope>NUCLEOTIDE SEQUENCE [LARGE SCALE GENOMIC DNA]</scope>
    <source>
        <strain evidence="4">DSM 24767</strain>
    </source>
</reference>
<dbReference type="GO" id="GO:0009898">
    <property type="term" value="C:cytoplasmic side of plasma membrane"/>
    <property type="evidence" value="ECO:0007669"/>
    <property type="project" value="TreeGrafter"/>
</dbReference>
<dbReference type="GO" id="GO:0005524">
    <property type="term" value="F:ATP binding"/>
    <property type="evidence" value="ECO:0007669"/>
    <property type="project" value="UniProtKB-KW"/>
</dbReference>
<gene>
    <name evidence="3" type="ORF">SAMN04489842_0003</name>
</gene>
<evidence type="ECO:0000256" key="2">
    <source>
        <dbReference type="ARBA" id="ARBA00022840"/>
    </source>
</evidence>
<dbReference type="SUPFAM" id="SSF52540">
    <property type="entry name" value="P-loop containing nucleoside triphosphate hydrolases"/>
    <property type="match status" value="1"/>
</dbReference>
<dbReference type="InterPro" id="IPR027417">
    <property type="entry name" value="P-loop_NTPase"/>
</dbReference>
<dbReference type="GO" id="GO:0016887">
    <property type="term" value="F:ATP hydrolysis activity"/>
    <property type="evidence" value="ECO:0007669"/>
    <property type="project" value="TreeGrafter"/>
</dbReference>
<evidence type="ECO:0000313" key="4">
    <source>
        <dbReference type="Proteomes" id="UP000198848"/>
    </source>
</evidence>
<dbReference type="STRING" id="1095778.SAMN04489842_0003"/>
<dbReference type="EMBL" id="FNLC01000001">
    <property type="protein sequence ID" value="SDQ18582.1"/>
    <property type="molecule type" value="Genomic_DNA"/>
</dbReference>
<dbReference type="InterPro" id="IPR033756">
    <property type="entry name" value="YlxH/NBP35"/>
</dbReference>
<name>A0A1H0YTN2_NATTX</name>
<dbReference type="Gene3D" id="3.40.50.300">
    <property type="entry name" value="P-loop containing nucleotide triphosphate hydrolases"/>
    <property type="match status" value="1"/>
</dbReference>
<keyword evidence="4" id="KW-1185">Reference proteome</keyword>
<dbReference type="InterPro" id="IPR050625">
    <property type="entry name" value="ParA/MinD_ATPase"/>
</dbReference>
<sequence length="230" mass="23987">MIVAVGGGKGGVGKTTVAVNLARELGAVVVDGDLATGDVPKGDGPLLQDVLAGRVRPVAAVDDRDPIRMLSSGRTLAAARSSDLSALPAVLRSLEREFGRVVVDCPAGIARDVGYQLYSATIAVLVTTPDRAALADAIRTRDLASDLETPVGLVVLNHVSRDGAIETTVDRIEETLGVSVSTLETRSTIAESFECGQPVRDAFPSSPAVDSFAEIARRIDAIEERGTSLR</sequence>
<dbReference type="AlphaFoldDB" id="A0A1H0YTN2"/>
<accession>A0A1H0YTN2</accession>
<dbReference type="OrthoDB" id="204933at2157"/>
<organism evidence="3 4">
    <name type="scientific">Natronobacterium texcoconense</name>
    <dbReference type="NCBI Taxonomy" id="1095778"/>
    <lineage>
        <taxon>Archaea</taxon>
        <taxon>Methanobacteriati</taxon>
        <taxon>Methanobacteriota</taxon>
        <taxon>Stenosarchaea group</taxon>
        <taxon>Halobacteria</taxon>
        <taxon>Halobacteriales</taxon>
        <taxon>Natrialbaceae</taxon>
        <taxon>Natronobacterium</taxon>
    </lineage>
</organism>
<dbReference type="GO" id="GO:0051782">
    <property type="term" value="P:negative regulation of cell division"/>
    <property type="evidence" value="ECO:0007669"/>
    <property type="project" value="TreeGrafter"/>
</dbReference>
<proteinExistence type="predicted"/>
<keyword evidence="1" id="KW-0547">Nucleotide-binding</keyword>
<dbReference type="PANTHER" id="PTHR43384:SF6">
    <property type="entry name" value="SEPTUM SITE-DETERMINING PROTEIN MIND HOMOLOG, CHLOROPLASTIC"/>
    <property type="match status" value="1"/>
</dbReference>
<dbReference type="RefSeq" id="WP_090375524.1">
    <property type="nucleotide sequence ID" value="NZ_FNLC01000001.1"/>
</dbReference>
<dbReference type="Proteomes" id="UP000198848">
    <property type="component" value="Unassembled WGS sequence"/>
</dbReference>
<dbReference type="PANTHER" id="PTHR43384">
    <property type="entry name" value="SEPTUM SITE-DETERMINING PROTEIN MIND HOMOLOG, CHLOROPLASTIC-RELATED"/>
    <property type="match status" value="1"/>
</dbReference>